<keyword evidence="3 8" id="KW-0812">Transmembrane</keyword>
<reference evidence="10 11" key="1">
    <citation type="journal article" date="2018" name="Mol. Plant">
        <title>The genome of Artemisia annua provides insight into the evolution of Asteraceae family and artemisinin biosynthesis.</title>
        <authorList>
            <person name="Shen Q."/>
            <person name="Zhang L."/>
            <person name="Liao Z."/>
            <person name="Wang S."/>
            <person name="Yan T."/>
            <person name="Shi P."/>
            <person name="Liu M."/>
            <person name="Fu X."/>
            <person name="Pan Q."/>
            <person name="Wang Y."/>
            <person name="Lv Z."/>
            <person name="Lu X."/>
            <person name="Zhang F."/>
            <person name="Jiang W."/>
            <person name="Ma Y."/>
            <person name="Chen M."/>
            <person name="Hao X."/>
            <person name="Li L."/>
            <person name="Tang Y."/>
            <person name="Lv G."/>
            <person name="Zhou Y."/>
            <person name="Sun X."/>
            <person name="Brodelius P.E."/>
            <person name="Rose J.K.C."/>
            <person name="Tang K."/>
        </authorList>
    </citation>
    <scope>NUCLEOTIDE SEQUENCE [LARGE SCALE GENOMIC DNA]</scope>
    <source>
        <strain evidence="11">cv. Huhao1</strain>
        <tissue evidence="10">Leaf</tissue>
    </source>
</reference>
<evidence type="ECO:0000256" key="9">
    <source>
        <dbReference type="SAM" id="Phobius"/>
    </source>
</evidence>
<feature type="transmembrane region" description="Helical" evidence="9">
    <location>
        <begin position="271"/>
        <end position="293"/>
    </location>
</feature>
<feature type="transmembrane region" description="Helical" evidence="9">
    <location>
        <begin position="145"/>
        <end position="166"/>
    </location>
</feature>
<dbReference type="OrthoDB" id="1388414at2759"/>
<evidence type="ECO:0000256" key="6">
    <source>
        <dbReference type="ARBA" id="ARBA00023136"/>
    </source>
</evidence>
<dbReference type="GO" id="GO:0006952">
    <property type="term" value="P:defense response"/>
    <property type="evidence" value="ECO:0007669"/>
    <property type="project" value="UniProtKB-KW"/>
</dbReference>
<evidence type="ECO:0000313" key="11">
    <source>
        <dbReference type="Proteomes" id="UP000245207"/>
    </source>
</evidence>
<gene>
    <name evidence="8" type="primary">MLO</name>
    <name evidence="10" type="ORF">CTI12_AA408700</name>
</gene>
<evidence type="ECO:0000256" key="7">
    <source>
        <dbReference type="ARBA" id="ARBA00023265"/>
    </source>
</evidence>
<feature type="transmembrane region" description="Helical" evidence="9">
    <location>
        <begin position="62"/>
        <end position="81"/>
    </location>
</feature>
<evidence type="ECO:0000256" key="2">
    <source>
        <dbReference type="ARBA" id="ARBA00006574"/>
    </source>
</evidence>
<comment type="caution">
    <text evidence="10">The sequence shown here is derived from an EMBL/GenBank/DDBJ whole genome shotgun (WGS) entry which is preliminary data.</text>
</comment>
<dbReference type="EMBL" id="PKPP01006207">
    <property type="protein sequence ID" value="PWA57305.1"/>
    <property type="molecule type" value="Genomic_DNA"/>
</dbReference>
<comment type="similarity">
    <text evidence="2 8">Belongs to the MLO family.</text>
</comment>
<feature type="transmembrane region" description="Helical" evidence="9">
    <location>
        <begin position="243"/>
        <end position="265"/>
    </location>
</feature>
<name>A0A2U1M7R3_ARTAN</name>
<protein>
    <recommendedName>
        <fullName evidence="8">MLO-like protein</fullName>
    </recommendedName>
</protein>
<sequence length="527" mass="59298">MAGDTSEVKRQLDQTPTWAVAGVCAVIIVISITLEKVLHIFGNYLTGKRKKALFKALEKVKAELMILGFISLILTFSQYYIAKICLPISVADTMLPCAKRDKPVKEEIHRVLLWYEHGRSLAESSASSCKKGKAPIITVDGLHQLHILIFFLAILHVVFSAITMILGRLKTRGWKHWEAEALSPDYAFPTDASQIRLTHETSFVRAHTSSWTRLPVVFYILHLAPGNKFNFQKYIKRSLEDDFQVVVGISPVLWASFVIFCLLNVNGWRVIFWASLIPLIIILAVGTDLQVILTRMALDTSQRHAVVQEDPLVLSSDKYFWFSRPRLLLHLIHFALFQNAFQITYFLWIWYEYGINSCVNDDIRLLIVKLVIGVGSLFLCSYITLPLYALLSQMGSDMKKTVFDEQTAKALKQWRMAVKKKHGDKGGKSPTRAFGNDLAASPIHSTSSPMHPIANAMLHRLEHSVGSSDEDADTSKFVAEPLSGDSSIEELNDVVVDKRNDNIVQLDTSAKQKGEDEICLVKQAITL</sequence>
<proteinExistence type="inferred from homology"/>
<evidence type="ECO:0000256" key="1">
    <source>
        <dbReference type="ARBA" id="ARBA00004141"/>
    </source>
</evidence>
<feature type="transmembrane region" description="Helical" evidence="9">
    <location>
        <begin position="363"/>
        <end position="391"/>
    </location>
</feature>
<feature type="transmembrane region" description="Helical" evidence="9">
    <location>
        <begin position="18"/>
        <end position="41"/>
    </location>
</feature>
<dbReference type="GO" id="GO:0016020">
    <property type="term" value="C:membrane"/>
    <property type="evidence" value="ECO:0007669"/>
    <property type="project" value="UniProtKB-SubCell"/>
</dbReference>
<dbReference type="InterPro" id="IPR004326">
    <property type="entry name" value="Mlo"/>
</dbReference>
<keyword evidence="8" id="KW-0112">Calmodulin-binding</keyword>
<evidence type="ECO:0000256" key="5">
    <source>
        <dbReference type="ARBA" id="ARBA00022989"/>
    </source>
</evidence>
<keyword evidence="7 8" id="KW-0568">Pathogenesis-related protein</keyword>
<dbReference type="Proteomes" id="UP000245207">
    <property type="component" value="Unassembled WGS sequence"/>
</dbReference>
<dbReference type="PANTHER" id="PTHR31942:SF49">
    <property type="entry name" value="MLO-LIKE PROTEIN 8"/>
    <property type="match status" value="1"/>
</dbReference>
<keyword evidence="4 8" id="KW-0611">Plant defense</keyword>
<dbReference type="Pfam" id="PF03094">
    <property type="entry name" value="Mlo"/>
    <property type="match status" value="1"/>
</dbReference>
<evidence type="ECO:0000313" key="10">
    <source>
        <dbReference type="EMBL" id="PWA57305.1"/>
    </source>
</evidence>
<dbReference type="AlphaFoldDB" id="A0A2U1M7R3"/>
<keyword evidence="6 8" id="KW-0472">Membrane</keyword>
<evidence type="ECO:0000256" key="3">
    <source>
        <dbReference type="ARBA" id="ARBA00022692"/>
    </source>
</evidence>
<keyword evidence="11" id="KW-1185">Reference proteome</keyword>
<keyword evidence="5 8" id="KW-1133">Transmembrane helix</keyword>
<comment type="function">
    <text evidence="8">May be involved in modulation of pathogen defense and leaf cell death.</text>
</comment>
<dbReference type="GO" id="GO:0005516">
    <property type="term" value="F:calmodulin binding"/>
    <property type="evidence" value="ECO:0007669"/>
    <property type="project" value="UniProtKB-KW"/>
</dbReference>
<evidence type="ECO:0000256" key="4">
    <source>
        <dbReference type="ARBA" id="ARBA00022821"/>
    </source>
</evidence>
<feature type="transmembrane region" description="Helical" evidence="9">
    <location>
        <begin position="327"/>
        <end position="351"/>
    </location>
</feature>
<comment type="subcellular location">
    <subcellularLocation>
        <location evidence="1 8">Membrane</location>
        <topology evidence="1 8">Multi-pass membrane protein</topology>
    </subcellularLocation>
</comment>
<evidence type="ECO:0000256" key="8">
    <source>
        <dbReference type="RuleBase" id="RU280816"/>
    </source>
</evidence>
<comment type="domain">
    <text evidence="8">The C-terminus contains a calmodulin-binding domain, which binds calmodulin in a calcium-dependent fashion.</text>
</comment>
<dbReference type="PANTHER" id="PTHR31942">
    <property type="entry name" value="MLO-LIKE PROTEIN 1"/>
    <property type="match status" value="1"/>
</dbReference>
<dbReference type="STRING" id="35608.A0A2U1M7R3"/>
<accession>A0A2U1M7R3</accession>
<organism evidence="10 11">
    <name type="scientific">Artemisia annua</name>
    <name type="common">Sweet wormwood</name>
    <dbReference type="NCBI Taxonomy" id="35608"/>
    <lineage>
        <taxon>Eukaryota</taxon>
        <taxon>Viridiplantae</taxon>
        <taxon>Streptophyta</taxon>
        <taxon>Embryophyta</taxon>
        <taxon>Tracheophyta</taxon>
        <taxon>Spermatophyta</taxon>
        <taxon>Magnoliopsida</taxon>
        <taxon>eudicotyledons</taxon>
        <taxon>Gunneridae</taxon>
        <taxon>Pentapetalae</taxon>
        <taxon>asterids</taxon>
        <taxon>campanulids</taxon>
        <taxon>Asterales</taxon>
        <taxon>Asteraceae</taxon>
        <taxon>Asteroideae</taxon>
        <taxon>Anthemideae</taxon>
        <taxon>Artemisiinae</taxon>
        <taxon>Artemisia</taxon>
    </lineage>
</organism>